<organism evidence="3 4">
    <name type="scientific">Loxostege sticticalis</name>
    <name type="common">Beet webworm moth</name>
    <dbReference type="NCBI Taxonomy" id="481309"/>
    <lineage>
        <taxon>Eukaryota</taxon>
        <taxon>Metazoa</taxon>
        <taxon>Ecdysozoa</taxon>
        <taxon>Arthropoda</taxon>
        <taxon>Hexapoda</taxon>
        <taxon>Insecta</taxon>
        <taxon>Pterygota</taxon>
        <taxon>Neoptera</taxon>
        <taxon>Endopterygota</taxon>
        <taxon>Lepidoptera</taxon>
        <taxon>Glossata</taxon>
        <taxon>Ditrysia</taxon>
        <taxon>Pyraloidea</taxon>
        <taxon>Crambidae</taxon>
        <taxon>Pyraustinae</taxon>
        <taxon>Loxostege</taxon>
    </lineage>
</organism>
<feature type="domain" description="PiggyBac transposable element-derived protein 4 C-terminal zinc-finger" evidence="1">
    <location>
        <begin position="649"/>
        <end position="690"/>
    </location>
</feature>
<evidence type="ECO:0000259" key="2">
    <source>
        <dbReference type="Pfam" id="PF13843"/>
    </source>
</evidence>
<evidence type="ECO:0008006" key="5">
    <source>
        <dbReference type="Google" id="ProtNLM"/>
    </source>
</evidence>
<dbReference type="Proteomes" id="UP001549920">
    <property type="component" value="Unassembled WGS sequence"/>
</dbReference>
<name>A0ABR3GZB2_LOXSC</name>
<feature type="domain" description="PiggyBac transposable element-derived protein" evidence="2">
    <location>
        <begin position="217"/>
        <end position="578"/>
    </location>
</feature>
<evidence type="ECO:0000259" key="1">
    <source>
        <dbReference type="Pfam" id="PF13842"/>
    </source>
</evidence>
<evidence type="ECO:0000313" key="4">
    <source>
        <dbReference type="Proteomes" id="UP001549920"/>
    </source>
</evidence>
<dbReference type="InterPro" id="IPR029526">
    <property type="entry name" value="PGBD"/>
</dbReference>
<dbReference type="EMBL" id="JBEUOH010000031">
    <property type="protein sequence ID" value="KAL0852818.1"/>
    <property type="molecule type" value="Genomic_DNA"/>
</dbReference>
<evidence type="ECO:0000313" key="3">
    <source>
        <dbReference type="EMBL" id="KAL0852818.1"/>
    </source>
</evidence>
<accession>A0ABR3GZB2</accession>
<dbReference type="PANTHER" id="PTHR46599:SF3">
    <property type="entry name" value="PIGGYBAC TRANSPOSABLE ELEMENT-DERIVED PROTEIN 4"/>
    <property type="match status" value="1"/>
</dbReference>
<proteinExistence type="predicted"/>
<comment type="caution">
    <text evidence="3">The sequence shown here is derived from an EMBL/GenBank/DDBJ whole genome shotgun (WGS) entry which is preliminary data.</text>
</comment>
<dbReference type="InterPro" id="IPR032718">
    <property type="entry name" value="PGBD4_Znf_C"/>
</dbReference>
<dbReference type="PANTHER" id="PTHR46599">
    <property type="entry name" value="PIGGYBAC TRANSPOSABLE ELEMENT-DERIVED PROTEIN 4"/>
    <property type="match status" value="1"/>
</dbReference>
<protein>
    <recommendedName>
        <fullName evidence="5">Transposase</fullName>
    </recommendedName>
</protein>
<dbReference type="Pfam" id="PF13843">
    <property type="entry name" value="DDE_Tnp_1_7"/>
    <property type="match status" value="1"/>
</dbReference>
<dbReference type="Pfam" id="PF13842">
    <property type="entry name" value="zf-Tnp_2"/>
    <property type="match status" value="1"/>
</dbReference>
<reference evidence="3 4" key="1">
    <citation type="submission" date="2024-06" db="EMBL/GenBank/DDBJ databases">
        <title>A chromosome-level genome assembly of beet webworm, Loxostege sticticalis.</title>
        <authorList>
            <person name="Zhang Y."/>
        </authorList>
    </citation>
    <scope>NUCLEOTIDE SEQUENCE [LARGE SCALE GENOMIC DNA]</scope>
    <source>
        <strain evidence="3">AQ026</strain>
        <tissue evidence="3">Whole body</tissue>
    </source>
</reference>
<sequence length="694" mass="80350">MKQVAISYIPLAFEEPFRSLCYSCILIYFVKLLSSRDRSRSPLRQGNMPAEPFPEATEIAIYDEEGEEVVEEDFLAPDAHDVYERAEASDVCARDRRGWRVRRGGRSQRLIRGRRGVGERWTLGDPLQFVYTTEADVPSAVAQMVRDLRMRQERVNMERIARTVRRVEESEIDQEDYGFLLVGEQNRFDWFPMDTFRGQEEVFQPKRTGSVRCHTSAYGAFRAYWDDDILKHIVDQTNQHAAKISSAVFQSEWYPTNADEILCLFAFWMMLGVVRMPTIKSCFSLDPVLKTDVFRRILSQRRYVALTRALHFVDADPDDAIPNNPDRLNRLRPILDHLDLKFKENYILSKDICIDESLLLWKGRLNIKQYIKSKAAKLGIKTFELCESTTGYLWSFLVDTGKQSSSDSLNPFVTKSTSVVLKLIDPLLNKGYRLFLDNWYNSPALARYLKLNKTDCVGTLRPTRKDVPVLLTQAPLKQGQFMARHSGDVCVLTWQDKKRITMLSTCHGAHTALPRVLSKPPNYPEQFKPQMVLDYNKLMGGVDLKDQMLEPYLLERKRCGKWYMKLFKRLLNCSILNARILVESSSNATRDQLAFRLQLVDEILAKHLSLCPSREHRSPTKRNSLPMLIIPHSHWPVHTEQTAYDSERNRQTRRRCVVCLKNGRKTQKTAFMCETCKVPLCVVNCFKSFHAVNT</sequence>
<keyword evidence="4" id="KW-1185">Reference proteome</keyword>
<gene>
    <name evidence="3" type="ORF">ABMA27_012621</name>
</gene>